<reference evidence="2 3" key="1">
    <citation type="submission" date="2018-11" db="EMBL/GenBank/DDBJ databases">
        <authorList>
            <person name="Criscuolo A."/>
        </authorList>
    </citation>
    <scope>NUCLEOTIDE SEQUENCE [LARGE SCALE GENOMIC DNA]</scope>
    <source>
        <strain evidence="2">ACIP111625</strain>
    </source>
</reference>
<protein>
    <submittedName>
        <fullName evidence="2">Uncharacterized protein</fullName>
    </submittedName>
</protein>
<keyword evidence="3" id="KW-1185">Reference proteome</keyword>
<organism evidence="2 3">
    <name type="scientific">Pseudogemmobacter humi</name>
    <dbReference type="NCBI Taxonomy" id="2483812"/>
    <lineage>
        <taxon>Bacteria</taxon>
        <taxon>Pseudomonadati</taxon>
        <taxon>Pseudomonadota</taxon>
        <taxon>Alphaproteobacteria</taxon>
        <taxon>Rhodobacterales</taxon>
        <taxon>Paracoccaceae</taxon>
        <taxon>Pseudogemmobacter</taxon>
    </lineage>
</organism>
<feature type="compositionally biased region" description="Low complexity" evidence="1">
    <location>
        <begin position="176"/>
        <end position="190"/>
    </location>
</feature>
<evidence type="ECO:0000313" key="2">
    <source>
        <dbReference type="EMBL" id="VDC27735.1"/>
    </source>
</evidence>
<evidence type="ECO:0000256" key="1">
    <source>
        <dbReference type="SAM" id="MobiDB-lite"/>
    </source>
</evidence>
<evidence type="ECO:0000313" key="3">
    <source>
        <dbReference type="Proteomes" id="UP000277498"/>
    </source>
</evidence>
<dbReference type="EMBL" id="UXAW01000062">
    <property type="protein sequence ID" value="VDC27735.1"/>
    <property type="molecule type" value="Genomic_DNA"/>
</dbReference>
<feature type="region of interest" description="Disordered" evidence="1">
    <location>
        <begin position="20"/>
        <end position="202"/>
    </location>
</feature>
<dbReference type="AlphaFoldDB" id="A0A3P5XBZ5"/>
<sequence>MKERADAVSGFQLLAGRADHFGRAGAGDSAGRRDPHPDDADDPATPAADQPPDQRAAAHADRRLQGAGRFFHRHADGGPDPSAGFARAADGRRRRSRADRDRGPAPGARAPDARRGRGGAGRYHPARHRRTGRHGRSGGPRHGFGAPGGNGGTGGLAARLYPRGAGPGAGARRRGNPAARPDPAGAGRQGRCQKWRAFGRWW</sequence>
<name>A0A3P5XBZ5_9RHOB</name>
<feature type="compositionally biased region" description="Basic residues" evidence="1">
    <location>
        <begin position="124"/>
        <end position="136"/>
    </location>
</feature>
<proteinExistence type="predicted"/>
<accession>A0A3P5XBZ5</accession>
<feature type="compositionally biased region" description="Low complexity" evidence="1">
    <location>
        <begin position="43"/>
        <end position="55"/>
    </location>
</feature>
<dbReference type="Proteomes" id="UP000277498">
    <property type="component" value="Unassembled WGS sequence"/>
</dbReference>
<gene>
    <name evidence="2" type="ORF">XINFAN_01945</name>
</gene>
<feature type="compositionally biased region" description="Gly residues" evidence="1">
    <location>
        <begin position="137"/>
        <end position="155"/>
    </location>
</feature>